<proteinExistence type="predicted"/>
<dbReference type="GO" id="GO:0030313">
    <property type="term" value="C:cell envelope"/>
    <property type="evidence" value="ECO:0007669"/>
    <property type="project" value="UniProtKB-SubCell"/>
</dbReference>
<name>A0A366B0I1_9FLAO</name>
<evidence type="ECO:0000313" key="7">
    <source>
        <dbReference type="EMBL" id="RBN49654.1"/>
    </source>
</evidence>
<comment type="caution">
    <text evidence="7">The sequence shown here is derived from an EMBL/GenBank/DDBJ whole genome shotgun (WGS) entry which is preliminary data.</text>
</comment>
<feature type="chain" id="PRO_5016604168" evidence="5">
    <location>
        <begin position="22"/>
        <end position="334"/>
    </location>
</feature>
<dbReference type="InterPro" id="IPR013766">
    <property type="entry name" value="Thioredoxin_domain"/>
</dbReference>
<dbReference type="InterPro" id="IPR050553">
    <property type="entry name" value="Thioredoxin_ResA/DsbE_sf"/>
</dbReference>
<evidence type="ECO:0000313" key="8">
    <source>
        <dbReference type="Proteomes" id="UP000253676"/>
    </source>
</evidence>
<dbReference type="PROSITE" id="PS51352">
    <property type="entry name" value="THIOREDOXIN_2"/>
    <property type="match status" value="1"/>
</dbReference>
<feature type="signal peptide" evidence="5">
    <location>
        <begin position="1"/>
        <end position="21"/>
    </location>
</feature>
<reference evidence="7 8" key="1">
    <citation type="submission" date="2018-07" db="EMBL/GenBank/DDBJ databases">
        <title>Complete genome sequence of Flavobacterium psychrolimnae LMG 22018.</title>
        <authorList>
            <person name="Kim D.-U."/>
        </authorList>
    </citation>
    <scope>NUCLEOTIDE SEQUENCE [LARGE SCALE GENOMIC DNA]</scope>
    <source>
        <strain evidence="7 8">LMG 22018</strain>
    </source>
</reference>
<protein>
    <submittedName>
        <fullName evidence="7">TlpA family protein disulfide reductase</fullName>
    </submittedName>
</protein>
<evidence type="ECO:0000256" key="4">
    <source>
        <dbReference type="ARBA" id="ARBA00023284"/>
    </source>
</evidence>
<dbReference type="CDD" id="cd02966">
    <property type="entry name" value="TlpA_like_family"/>
    <property type="match status" value="1"/>
</dbReference>
<keyword evidence="5" id="KW-0732">Signal</keyword>
<keyword evidence="8" id="KW-1185">Reference proteome</keyword>
<dbReference type="GO" id="GO:0017004">
    <property type="term" value="P:cytochrome complex assembly"/>
    <property type="evidence" value="ECO:0007669"/>
    <property type="project" value="UniProtKB-KW"/>
</dbReference>
<accession>A0A366B0I1</accession>
<dbReference type="EMBL" id="QNUX01000011">
    <property type="protein sequence ID" value="RBN49654.1"/>
    <property type="molecule type" value="Genomic_DNA"/>
</dbReference>
<keyword evidence="4" id="KW-0676">Redox-active center</keyword>
<keyword evidence="3" id="KW-1015">Disulfide bond</keyword>
<evidence type="ECO:0000256" key="3">
    <source>
        <dbReference type="ARBA" id="ARBA00023157"/>
    </source>
</evidence>
<dbReference type="SUPFAM" id="SSF52833">
    <property type="entry name" value="Thioredoxin-like"/>
    <property type="match status" value="1"/>
</dbReference>
<dbReference type="GO" id="GO:0016491">
    <property type="term" value="F:oxidoreductase activity"/>
    <property type="evidence" value="ECO:0007669"/>
    <property type="project" value="InterPro"/>
</dbReference>
<dbReference type="Gene3D" id="3.40.30.10">
    <property type="entry name" value="Glutaredoxin"/>
    <property type="match status" value="1"/>
</dbReference>
<organism evidence="7 8">
    <name type="scientific">Flavobacterium psychrolimnae</name>
    <dbReference type="NCBI Taxonomy" id="249351"/>
    <lineage>
        <taxon>Bacteria</taxon>
        <taxon>Pseudomonadati</taxon>
        <taxon>Bacteroidota</taxon>
        <taxon>Flavobacteriia</taxon>
        <taxon>Flavobacteriales</taxon>
        <taxon>Flavobacteriaceae</taxon>
        <taxon>Flavobacterium</taxon>
    </lineage>
</organism>
<evidence type="ECO:0000256" key="1">
    <source>
        <dbReference type="ARBA" id="ARBA00004196"/>
    </source>
</evidence>
<feature type="domain" description="Thioredoxin" evidence="6">
    <location>
        <begin position="191"/>
        <end position="334"/>
    </location>
</feature>
<dbReference type="PANTHER" id="PTHR42852">
    <property type="entry name" value="THIOL:DISULFIDE INTERCHANGE PROTEIN DSBE"/>
    <property type="match status" value="1"/>
</dbReference>
<evidence type="ECO:0000256" key="2">
    <source>
        <dbReference type="ARBA" id="ARBA00022748"/>
    </source>
</evidence>
<dbReference type="InterPro" id="IPR036249">
    <property type="entry name" value="Thioredoxin-like_sf"/>
</dbReference>
<evidence type="ECO:0000256" key="5">
    <source>
        <dbReference type="SAM" id="SignalP"/>
    </source>
</evidence>
<keyword evidence="2" id="KW-0201">Cytochrome c-type biogenesis</keyword>
<evidence type="ECO:0000259" key="6">
    <source>
        <dbReference type="PROSITE" id="PS51352"/>
    </source>
</evidence>
<dbReference type="PANTHER" id="PTHR42852:SF6">
    <property type="entry name" value="THIOL:DISULFIDE INTERCHANGE PROTEIN DSBE"/>
    <property type="match status" value="1"/>
</dbReference>
<dbReference type="Proteomes" id="UP000253676">
    <property type="component" value="Unassembled WGS sequence"/>
</dbReference>
<dbReference type="OrthoDB" id="743079at2"/>
<comment type="subcellular location">
    <subcellularLocation>
        <location evidence="1">Cell envelope</location>
    </subcellularLocation>
</comment>
<dbReference type="AlphaFoldDB" id="A0A366B0I1"/>
<dbReference type="Pfam" id="PF08534">
    <property type="entry name" value="Redoxin"/>
    <property type="match status" value="1"/>
</dbReference>
<sequence length="334" mass="38091">MTKLFCIVFAFFCFSNGIAQMKSKMSFQAEISNRNTDSIFIRNRQNGKLLKTIAINKEGIFKDTLSIAEGIYMLYDGKEYAKIFIKNGFDLKLKIDAQKFDESMVFSGKGAVENNYMVQSSLLDAKYDYTSLLASDQETFKRVVDDKKKSSFARLENKNLDLNFQALQKKDIESSILGLTSYYNQVLDNNKLNGSVSPSFDYDNYKGGKTKLEDFKGKYVYLDIWATWCGPCIAEVPFLKKAEELYRNKNIVFISISIDKLKDLDKWKTMVNKKELGGVQLFADNDWNSDFIKAYGIKSIPRFILIDPNGKVVKADAARPSSPKFNEEIGAFLN</sequence>
<gene>
    <name evidence="7" type="ORF">DR980_11950</name>
</gene>
<dbReference type="InterPro" id="IPR013740">
    <property type="entry name" value="Redoxin"/>
</dbReference>